<sequence length="159" mass="17430">MARNLITVNWNVKRRIAAVFSVAAIATGVMTVTGGGPAAAAGEACWQWSKSNPYKSVGMTLWKGNYTVKWCGQNGRVTKFWVLRCDVSDAKPIFVRVPARSSDCQPRTGNGGSTLPIYGDMWVDPTVSYKNKIGWNPGQLRMHYEIVLHPNGVITGDVK</sequence>
<evidence type="ECO:0000256" key="1">
    <source>
        <dbReference type="SAM" id="SignalP"/>
    </source>
</evidence>
<evidence type="ECO:0000313" key="3">
    <source>
        <dbReference type="Proteomes" id="UP000198688"/>
    </source>
</evidence>
<accession>A0A1H1W4J9</accession>
<dbReference type="RefSeq" id="WP_157751441.1">
    <property type="nucleotide sequence ID" value="NZ_BOMJ01000013.1"/>
</dbReference>
<dbReference type="OrthoDB" id="3297671at2"/>
<dbReference type="EMBL" id="LT629758">
    <property type="protein sequence ID" value="SDS92228.1"/>
    <property type="molecule type" value="Genomic_DNA"/>
</dbReference>
<name>A0A1H1W4J9_9ACTN</name>
<feature type="signal peptide" evidence="1">
    <location>
        <begin position="1"/>
        <end position="31"/>
    </location>
</feature>
<protein>
    <recommendedName>
        <fullName evidence="4">Secreted protein</fullName>
    </recommendedName>
</protein>
<dbReference type="AlphaFoldDB" id="A0A1H1W4J9"/>
<feature type="chain" id="PRO_5038478670" description="Secreted protein" evidence="1">
    <location>
        <begin position="32"/>
        <end position="159"/>
    </location>
</feature>
<gene>
    <name evidence="2" type="ORF">SAMN04489716_1989</name>
</gene>
<reference evidence="2 3" key="1">
    <citation type="submission" date="2016-10" db="EMBL/GenBank/DDBJ databases">
        <authorList>
            <person name="de Groot N.N."/>
        </authorList>
    </citation>
    <scope>NUCLEOTIDE SEQUENCE [LARGE SCALE GENOMIC DNA]</scope>
    <source>
        <strain evidence="2 3">DSM 43941</strain>
    </source>
</reference>
<keyword evidence="1" id="KW-0732">Signal</keyword>
<dbReference type="Proteomes" id="UP000198688">
    <property type="component" value="Chromosome I"/>
</dbReference>
<organism evidence="2 3">
    <name type="scientific">Actinoplanes derwentensis</name>
    <dbReference type="NCBI Taxonomy" id="113562"/>
    <lineage>
        <taxon>Bacteria</taxon>
        <taxon>Bacillati</taxon>
        <taxon>Actinomycetota</taxon>
        <taxon>Actinomycetes</taxon>
        <taxon>Micromonosporales</taxon>
        <taxon>Micromonosporaceae</taxon>
        <taxon>Actinoplanes</taxon>
    </lineage>
</organism>
<keyword evidence="3" id="KW-1185">Reference proteome</keyword>
<evidence type="ECO:0008006" key="4">
    <source>
        <dbReference type="Google" id="ProtNLM"/>
    </source>
</evidence>
<proteinExistence type="predicted"/>
<evidence type="ECO:0000313" key="2">
    <source>
        <dbReference type="EMBL" id="SDS92228.1"/>
    </source>
</evidence>